<dbReference type="PANTHER" id="PTHR42913">
    <property type="entry name" value="APOPTOSIS-INDUCING FACTOR 1"/>
    <property type="match status" value="1"/>
</dbReference>
<dbReference type="PRINTS" id="PR00368">
    <property type="entry name" value="FADPNR"/>
</dbReference>
<dbReference type="GO" id="GO:0019646">
    <property type="term" value="P:aerobic electron transport chain"/>
    <property type="evidence" value="ECO:0007669"/>
    <property type="project" value="TreeGrafter"/>
</dbReference>
<gene>
    <name evidence="6" type="ORF">GV68_13625</name>
</gene>
<dbReference type="InterPro" id="IPR023753">
    <property type="entry name" value="FAD/NAD-binding_dom"/>
</dbReference>
<comment type="cofactor">
    <cofactor evidence="1">
        <name>FAD</name>
        <dbReference type="ChEBI" id="CHEBI:57692"/>
    </cofactor>
</comment>
<dbReference type="Proteomes" id="UP000052167">
    <property type="component" value="Unassembled WGS sequence"/>
</dbReference>
<sequence>MGETGTKDPLVLLGGGHAHVEVVRQLGRRNLGREIILVSPSRHAPYSGMLPGYIAGRYQFEDFHIDLAALCRRSGVSFVEGAAVGIDAKRRQVLLSGGRVLTYRLLSLDIGSTPSLPQGVSGGVSVKPIASFTERLARLDALAAGHQGPLHLAVVGQGVAGVEVAFALKQRLLGKRVQIALVGRAGRPVPARSNRAQRMVEDELQQAGIAHHPGFDVVAFDNGTLIARDGRRIDTDEAVWTTSSGAPDWLRETALDLDGAGFICVDETLRALSHPDIFAAGDVASLPDPRPKAGVFAVRQGPVLAQNICRSLSREPLLPFRPQRAWLALISLSDGRTIADKWGVAFSGRWVSAWKHRNDTRFVRRYS</sequence>
<dbReference type="InterPro" id="IPR017584">
    <property type="entry name" value="Pyridine_nucleo_diS_OxRdtase_N"/>
</dbReference>
<dbReference type="OrthoDB" id="9781621at2"/>
<proteinExistence type="predicted"/>
<name>A0A922P1Y1_9HYPH</name>
<dbReference type="PANTHER" id="PTHR42913:SF9">
    <property type="entry name" value="SLR1591 PROTEIN"/>
    <property type="match status" value="1"/>
</dbReference>
<keyword evidence="7" id="KW-1185">Reference proteome</keyword>
<organism evidence="6 7">
    <name type="scientific">Pseudorhizobium pelagicum</name>
    <dbReference type="NCBI Taxonomy" id="1509405"/>
    <lineage>
        <taxon>Bacteria</taxon>
        <taxon>Pseudomonadati</taxon>
        <taxon>Pseudomonadota</taxon>
        <taxon>Alphaproteobacteria</taxon>
        <taxon>Hyphomicrobiales</taxon>
        <taxon>Rhizobiaceae</taxon>
        <taxon>Rhizobium/Agrobacterium group</taxon>
        <taxon>Pseudorhizobium</taxon>
    </lineage>
</organism>
<comment type="caution">
    <text evidence="6">The sequence shown here is derived from an EMBL/GenBank/DDBJ whole genome shotgun (WGS) entry which is preliminary data.</text>
</comment>
<feature type="domain" description="FAD/NAD(P)-binding" evidence="5">
    <location>
        <begin position="10"/>
        <end position="301"/>
    </location>
</feature>
<keyword evidence="3" id="KW-0274">FAD</keyword>
<dbReference type="InterPro" id="IPR051169">
    <property type="entry name" value="NADH-Q_oxidoreductase"/>
</dbReference>
<evidence type="ECO:0000313" key="6">
    <source>
        <dbReference type="EMBL" id="KEQ04279.1"/>
    </source>
</evidence>
<dbReference type="SUPFAM" id="SSF51905">
    <property type="entry name" value="FAD/NAD(P)-binding domain"/>
    <property type="match status" value="2"/>
</dbReference>
<keyword evidence="4" id="KW-0560">Oxidoreductase</keyword>
<reference evidence="6 7" key="1">
    <citation type="submission" date="2014-06" db="EMBL/GenBank/DDBJ databases">
        <title>Rhizobium pelagicum/R2-400B4.</title>
        <authorList>
            <person name="Kimes N.E."/>
            <person name="Lopez-Perez M."/>
        </authorList>
    </citation>
    <scope>NUCLEOTIDE SEQUENCE [LARGE SCALE GENOMIC DNA]</scope>
    <source>
        <strain evidence="6 7">R2-400B4</strain>
    </source>
</reference>
<evidence type="ECO:0000256" key="4">
    <source>
        <dbReference type="ARBA" id="ARBA00023002"/>
    </source>
</evidence>
<evidence type="ECO:0000259" key="5">
    <source>
        <dbReference type="Pfam" id="PF07992"/>
    </source>
</evidence>
<dbReference type="EMBL" id="JOKJ01000026">
    <property type="protein sequence ID" value="KEQ04279.1"/>
    <property type="molecule type" value="Genomic_DNA"/>
</dbReference>
<evidence type="ECO:0000256" key="2">
    <source>
        <dbReference type="ARBA" id="ARBA00022630"/>
    </source>
</evidence>
<dbReference type="Pfam" id="PF07992">
    <property type="entry name" value="Pyr_redox_2"/>
    <property type="match status" value="1"/>
</dbReference>
<evidence type="ECO:0000313" key="7">
    <source>
        <dbReference type="Proteomes" id="UP000052167"/>
    </source>
</evidence>
<dbReference type="Gene3D" id="3.50.50.100">
    <property type="match status" value="1"/>
</dbReference>
<dbReference type="RefSeq" id="WP_037168338.1">
    <property type="nucleotide sequence ID" value="NZ_CAJXID010000019.1"/>
</dbReference>
<dbReference type="NCBIfam" id="TIGR03169">
    <property type="entry name" value="Nterm_to_SelD"/>
    <property type="match status" value="1"/>
</dbReference>
<evidence type="ECO:0000256" key="3">
    <source>
        <dbReference type="ARBA" id="ARBA00022827"/>
    </source>
</evidence>
<evidence type="ECO:0000256" key="1">
    <source>
        <dbReference type="ARBA" id="ARBA00001974"/>
    </source>
</evidence>
<dbReference type="GO" id="GO:0003955">
    <property type="term" value="F:NAD(P)H dehydrogenase (quinone) activity"/>
    <property type="evidence" value="ECO:0007669"/>
    <property type="project" value="TreeGrafter"/>
</dbReference>
<accession>A0A922P1Y1</accession>
<dbReference type="AlphaFoldDB" id="A0A922P1Y1"/>
<keyword evidence="2" id="KW-0285">Flavoprotein</keyword>
<protein>
    <recommendedName>
        <fullName evidence="5">FAD/NAD(P)-binding domain-containing protein</fullName>
    </recommendedName>
</protein>
<dbReference type="InterPro" id="IPR036188">
    <property type="entry name" value="FAD/NAD-bd_sf"/>
</dbReference>